<feature type="signal peptide" evidence="2">
    <location>
        <begin position="1"/>
        <end position="20"/>
    </location>
</feature>
<feature type="compositionally biased region" description="Basic and acidic residues" evidence="1">
    <location>
        <begin position="186"/>
        <end position="197"/>
    </location>
</feature>
<name>A0ABU1VN18_9GAMM</name>
<dbReference type="RefSeq" id="WP_310052988.1">
    <property type="nucleotide sequence ID" value="NZ_JAVDVW010000001.1"/>
</dbReference>
<sequence>MNIRALWFVLALMVPATTQAKWKAYSGYEGADPPAEQLVHLKVSQDSDLRGFWSCCRGLSITTIDGKSVGNQWRIDKVVDEILFKPGKHHVVYLYVNGNSYGFSHLWFVAEPGKTYASRGEMRSTGFGTGTYRIWIEDVQTGAPVGGLVGGVDEPADPATADEPAQGANSETAVEGRSASTEEEEAGHSVSREVEKG</sequence>
<keyword evidence="4" id="KW-1185">Reference proteome</keyword>
<evidence type="ECO:0000256" key="2">
    <source>
        <dbReference type="SAM" id="SignalP"/>
    </source>
</evidence>
<gene>
    <name evidence="3" type="ORF">J2X04_001228</name>
</gene>
<dbReference type="Proteomes" id="UP001267878">
    <property type="component" value="Unassembled WGS sequence"/>
</dbReference>
<evidence type="ECO:0000313" key="3">
    <source>
        <dbReference type="EMBL" id="MDR7098881.1"/>
    </source>
</evidence>
<reference evidence="3 4" key="1">
    <citation type="submission" date="2023-07" db="EMBL/GenBank/DDBJ databases">
        <title>Sorghum-associated microbial communities from plants grown in Nebraska, USA.</title>
        <authorList>
            <person name="Schachtman D."/>
        </authorList>
    </citation>
    <scope>NUCLEOTIDE SEQUENCE [LARGE SCALE GENOMIC DNA]</scope>
    <source>
        <strain evidence="3 4">BE187</strain>
    </source>
</reference>
<evidence type="ECO:0000313" key="4">
    <source>
        <dbReference type="Proteomes" id="UP001267878"/>
    </source>
</evidence>
<comment type="caution">
    <text evidence="3">The sequence shown here is derived from an EMBL/GenBank/DDBJ whole genome shotgun (WGS) entry which is preliminary data.</text>
</comment>
<organism evidence="3 4">
    <name type="scientific">Agrilutibacter niabensis</name>
    <dbReference type="NCBI Taxonomy" id="380628"/>
    <lineage>
        <taxon>Bacteria</taxon>
        <taxon>Pseudomonadati</taxon>
        <taxon>Pseudomonadota</taxon>
        <taxon>Gammaproteobacteria</taxon>
        <taxon>Lysobacterales</taxon>
        <taxon>Lysobacteraceae</taxon>
        <taxon>Agrilutibacter</taxon>
    </lineage>
</organism>
<dbReference type="EMBL" id="JAVDVW010000001">
    <property type="protein sequence ID" value="MDR7098881.1"/>
    <property type="molecule type" value="Genomic_DNA"/>
</dbReference>
<accession>A0ABU1VN18</accession>
<feature type="chain" id="PRO_5046787315" evidence="2">
    <location>
        <begin position="21"/>
        <end position="197"/>
    </location>
</feature>
<protein>
    <submittedName>
        <fullName evidence="3">Uncharacterized protein</fullName>
    </submittedName>
</protein>
<proteinExistence type="predicted"/>
<evidence type="ECO:0000256" key="1">
    <source>
        <dbReference type="SAM" id="MobiDB-lite"/>
    </source>
</evidence>
<keyword evidence="2" id="KW-0732">Signal</keyword>
<feature type="region of interest" description="Disordered" evidence="1">
    <location>
        <begin position="149"/>
        <end position="197"/>
    </location>
</feature>